<evidence type="ECO:0000256" key="6">
    <source>
        <dbReference type="ARBA" id="ARBA00023002"/>
    </source>
</evidence>
<organism evidence="13 14">
    <name type="scientific">Helcobacillus massiliensis</name>
    <dbReference type="NCBI Taxonomy" id="521392"/>
    <lineage>
        <taxon>Bacteria</taxon>
        <taxon>Bacillati</taxon>
        <taxon>Actinomycetota</taxon>
        <taxon>Actinomycetes</taxon>
        <taxon>Micrococcales</taxon>
        <taxon>Dermabacteraceae</taxon>
        <taxon>Helcobacillus</taxon>
    </lineage>
</organism>
<evidence type="ECO:0000256" key="2">
    <source>
        <dbReference type="ARBA" id="ARBA00022475"/>
    </source>
</evidence>
<dbReference type="InterPro" id="IPR003780">
    <property type="entry name" value="COX15/CtaA_fam"/>
</dbReference>
<feature type="transmembrane region" description="Helical" evidence="12">
    <location>
        <begin position="82"/>
        <end position="101"/>
    </location>
</feature>
<dbReference type="Pfam" id="PF02628">
    <property type="entry name" value="COX15-CtaA"/>
    <property type="match status" value="1"/>
</dbReference>
<feature type="transmembrane region" description="Helical" evidence="12">
    <location>
        <begin position="279"/>
        <end position="298"/>
    </location>
</feature>
<dbReference type="PANTHER" id="PTHR35457:SF1">
    <property type="entry name" value="HEME A SYNTHASE"/>
    <property type="match status" value="1"/>
</dbReference>
<keyword evidence="5 12" id="KW-1133">Transmembrane helix</keyword>
<feature type="transmembrane region" description="Helical" evidence="12">
    <location>
        <begin position="138"/>
        <end position="158"/>
    </location>
</feature>
<evidence type="ECO:0000256" key="5">
    <source>
        <dbReference type="ARBA" id="ARBA00022989"/>
    </source>
</evidence>
<dbReference type="EMBL" id="JACHWP010000001">
    <property type="protein sequence ID" value="MBB3022307.1"/>
    <property type="molecule type" value="Genomic_DNA"/>
</dbReference>
<evidence type="ECO:0000313" key="13">
    <source>
        <dbReference type="EMBL" id="MBB3022307.1"/>
    </source>
</evidence>
<dbReference type="PANTHER" id="PTHR35457">
    <property type="entry name" value="HEME A SYNTHASE"/>
    <property type="match status" value="1"/>
</dbReference>
<evidence type="ECO:0000256" key="1">
    <source>
        <dbReference type="ARBA" id="ARBA00004141"/>
    </source>
</evidence>
<dbReference type="GO" id="GO:0016020">
    <property type="term" value="C:membrane"/>
    <property type="evidence" value="ECO:0007669"/>
    <property type="project" value="UniProtKB-SubCell"/>
</dbReference>
<dbReference type="AlphaFoldDB" id="A0A839QY31"/>
<feature type="transmembrane region" description="Helical" evidence="12">
    <location>
        <begin position="219"/>
        <end position="242"/>
    </location>
</feature>
<dbReference type="GO" id="GO:0006784">
    <property type="term" value="P:heme A biosynthetic process"/>
    <property type="evidence" value="ECO:0007669"/>
    <property type="project" value="InterPro"/>
</dbReference>
<dbReference type="InterPro" id="IPR050450">
    <property type="entry name" value="COX15/CtaA_HemeA_synthase"/>
</dbReference>
<protein>
    <submittedName>
        <fullName evidence="13">Cytochrome c oxidase assembly protein subunit 15</fullName>
    </submittedName>
</protein>
<keyword evidence="3 12" id="KW-0812">Transmembrane</keyword>
<keyword evidence="2" id="KW-1003">Cell membrane</keyword>
<evidence type="ECO:0000256" key="11">
    <source>
        <dbReference type="ARBA" id="ARBA00023444"/>
    </source>
</evidence>
<reference evidence="13 14" key="1">
    <citation type="submission" date="2020-08" db="EMBL/GenBank/DDBJ databases">
        <title>Sequencing the genomes of 1000 actinobacteria strains.</title>
        <authorList>
            <person name="Klenk H.-P."/>
        </authorList>
    </citation>
    <scope>NUCLEOTIDE SEQUENCE [LARGE SCALE GENOMIC DNA]</scope>
    <source>
        <strain evidence="13 14">DSM 23040</strain>
    </source>
</reference>
<evidence type="ECO:0000256" key="3">
    <source>
        <dbReference type="ARBA" id="ARBA00022692"/>
    </source>
</evidence>
<feature type="transmembrane region" description="Helical" evidence="12">
    <location>
        <begin position="110"/>
        <end position="132"/>
    </location>
</feature>
<feature type="transmembrane region" description="Helical" evidence="12">
    <location>
        <begin position="18"/>
        <end position="41"/>
    </location>
</feature>
<evidence type="ECO:0000256" key="8">
    <source>
        <dbReference type="ARBA" id="ARBA00023133"/>
    </source>
</evidence>
<keyword evidence="9 12" id="KW-0472">Membrane</keyword>
<dbReference type="RefSeq" id="WP_246370636.1">
    <property type="nucleotide sequence ID" value="NZ_CBCSFZ010000002.1"/>
</dbReference>
<accession>A0A839QY31</accession>
<proteinExistence type="predicted"/>
<dbReference type="Proteomes" id="UP000568050">
    <property type="component" value="Unassembled WGS sequence"/>
</dbReference>
<keyword evidence="8" id="KW-0350">Heme biosynthesis</keyword>
<comment type="pathway">
    <text evidence="11">Porphyrin-containing compound metabolism.</text>
</comment>
<evidence type="ECO:0000256" key="10">
    <source>
        <dbReference type="ARBA" id="ARBA00023157"/>
    </source>
</evidence>
<evidence type="ECO:0000256" key="4">
    <source>
        <dbReference type="ARBA" id="ARBA00022723"/>
    </source>
</evidence>
<keyword evidence="6" id="KW-0560">Oxidoreductase</keyword>
<gene>
    <name evidence="13" type="ORF">FHX50_000555</name>
</gene>
<evidence type="ECO:0000313" key="14">
    <source>
        <dbReference type="Proteomes" id="UP000568050"/>
    </source>
</evidence>
<evidence type="ECO:0000256" key="12">
    <source>
        <dbReference type="SAM" id="Phobius"/>
    </source>
</evidence>
<comment type="subcellular location">
    <subcellularLocation>
        <location evidence="1">Membrane</location>
        <topology evidence="1">Multi-pass membrane protein</topology>
    </subcellularLocation>
</comment>
<keyword evidence="10" id="KW-1015">Disulfide bond</keyword>
<evidence type="ECO:0000256" key="9">
    <source>
        <dbReference type="ARBA" id="ARBA00023136"/>
    </source>
</evidence>
<keyword evidence="7" id="KW-0408">Iron</keyword>
<sequence length="327" mass="35059">MSSTPHQGLIGLTPKQSLLLRIAFWGNMISQMGIIVTGAVVRLTGSGLGCSTWPNCEPGQFTPRYHPEMGIRPFIEFGNRTLTGVLVVFAVAVLVLTYLWLKHKGAGFRVLAWVPLILTLVQALLGMGVVVLHLDPKWVSLHFLVSPILVFVSGLLLYRLYDGNDTGRPAVARPVRLLFWPMAAAGFLVLILGTVVTGSGPHSGDANTMVRFMVDPRTISWLHADVVMLFAGLLVGLLVALVASGAHRPARRAALALVVVTALQAVIGYTQYLLGLPELLVALHMTGAALFAGGISWVGSSLYTWREKTAVDHEEAGAHAATPTPAH</sequence>
<keyword evidence="14" id="KW-1185">Reference proteome</keyword>
<feature type="transmembrane region" description="Helical" evidence="12">
    <location>
        <begin position="178"/>
        <end position="199"/>
    </location>
</feature>
<keyword evidence="4" id="KW-0479">Metal-binding</keyword>
<dbReference type="GO" id="GO:0046872">
    <property type="term" value="F:metal ion binding"/>
    <property type="evidence" value="ECO:0007669"/>
    <property type="project" value="UniProtKB-KW"/>
</dbReference>
<evidence type="ECO:0000256" key="7">
    <source>
        <dbReference type="ARBA" id="ARBA00023004"/>
    </source>
</evidence>
<comment type="caution">
    <text evidence="13">The sequence shown here is derived from an EMBL/GenBank/DDBJ whole genome shotgun (WGS) entry which is preliminary data.</text>
</comment>
<name>A0A839QY31_9MICO</name>
<dbReference type="GO" id="GO:0016491">
    <property type="term" value="F:oxidoreductase activity"/>
    <property type="evidence" value="ECO:0007669"/>
    <property type="project" value="UniProtKB-KW"/>
</dbReference>
<feature type="transmembrane region" description="Helical" evidence="12">
    <location>
        <begin position="254"/>
        <end position="273"/>
    </location>
</feature>